<reference evidence="2 3" key="1">
    <citation type="journal article" date="2012" name="J. Bacteriol.">
        <title>De Novo Genome Project of Cupriavidus basilensis OR16.</title>
        <authorList>
            <person name="Cserhati M."/>
            <person name="Kriszt B."/>
            <person name="Szoboszlay S."/>
            <person name="Toth A."/>
            <person name="Szabo I."/>
            <person name="Tancsics A."/>
            <person name="Nagy I."/>
            <person name="Horvath B."/>
            <person name="Nagy I."/>
            <person name="Kukolya J."/>
        </authorList>
    </citation>
    <scope>NUCLEOTIDE SEQUENCE [LARGE SCALE GENOMIC DNA]</scope>
    <source>
        <strain evidence="2 3">OR16</strain>
    </source>
</reference>
<evidence type="ECO:0000313" key="3">
    <source>
        <dbReference type="Proteomes" id="UP000005808"/>
    </source>
</evidence>
<comment type="caution">
    <text evidence="2">The sequence shown here is derived from an EMBL/GenBank/DDBJ whole genome shotgun (WGS) entry which is preliminary data.</text>
</comment>
<evidence type="ECO:0000313" key="2">
    <source>
        <dbReference type="EMBL" id="EHP42054.1"/>
    </source>
</evidence>
<feature type="compositionally biased region" description="Basic and acidic residues" evidence="1">
    <location>
        <begin position="120"/>
        <end position="135"/>
    </location>
</feature>
<feature type="region of interest" description="Disordered" evidence="1">
    <location>
        <begin position="116"/>
        <end position="135"/>
    </location>
</feature>
<sequence>MCIGLPRRSPHRLPETGQAHHRQARVGCVQGGDIQSPSVQRPRTEVLDQHVELRQQAQEEISALRGSDVEGDAFFPAVGHFPVERKVAFDRGQPAQGVTAVRQFQLDHFRAHVAAQGGGERTRHDGGHVKDAHAA</sequence>
<dbReference type="Proteomes" id="UP000005808">
    <property type="component" value="Unassembled WGS sequence"/>
</dbReference>
<proteinExistence type="predicted"/>
<protein>
    <submittedName>
        <fullName evidence="2">Uncharacterized protein</fullName>
    </submittedName>
</protein>
<organism evidence="2 3">
    <name type="scientific">Cupriavidus basilensis OR16</name>
    <dbReference type="NCBI Taxonomy" id="1127483"/>
    <lineage>
        <taxon>Bacteria</taxon>
        <taxon>Pseudomonadati</taxon>
        <taxon>Pseudomonadota</taxon>
        <taxon>Betaproteobacteria</taxon>
        <taxon>Burkholderiales</taxon>
        <taxon>Burkholderiaceae</taxon>
        <taxon>Cupriavidus</taxon>
    </lineage>
</organism>
<evidence type="ECO:0000256" key="1">
    <source>
        <dbReference type="SAM" id="MobiDB-lite"/>
    </source>
</evidence>
<dbReference type="AlphaFoldDB" id="H1S611"/>
<gene>
    <name evidence="2" type="ORF">OR16_16552</name>
</gene>
<name>H1S611_9BURK</name>
<feature type="region of interest" description="Disordered" evidence="1">
    <location>
        <begin position="1"/>
        <end position="23"/>
    </location>
</feature>
<dbReference type="EMBL" id="AHJE01000040">
    <property type="protein sequence ID" value="EHP42054.1"/>
    <property type="molecule type" value="Genomic_DNA"/>
</dbReference>
<accession>H1S611</accession>